<reference evidence="3" key="1">
    <citation type="submission" date="2020-10" db="EMBL/GenBank/DDBJ databases">
        <authorList>
            <person name="Gilroy R."/>
        </authorList>
    </citation>
    <scope>NUCLEOTIDE SEQUENCE</scope>
    <source>
        <strain evidence="3">CHK190-19873</strain>
    </source>
</reference>
<dbReference type="SUPFAM" id="SSF51126">
    <property type="entry name" value="Pectin lyase-like"/>
    <property type="match status" value="1"/>
</dbReference>
<proteinExistence type="predicted"/>
<sequence length="497" mass="51589">MRRIDRNSTLKRMNWKALGVMAVTALALSILAGCGAQAAETIYVSSSGSGENSGTDSANPVASIVQAQQLVDEGGTVVLMDTCYVPATAVYDLSGFTVSMAEGVQGPVFEILRGGTLTLNNIVIDGPEGCLVHNSGELYIDDTVSFLSAGQELPAEEAIETAEDAAVYSGGEPIETAVLNLETDGATAAGEESTETQTAASEDGTEAQTAASEDGTEAQAADRGQSAGETEVEPVINETVTAIEEELNSLNVQSRSDSQALVTLYNRYNALTAAEKAGISQEAKDKLDEAVDKAGTYNHSDMNVIVTGDIPWYVQLQASSPEDAEQVTESGDLILSYDLTLWDLYTDSEYHLEEGQTVSVSVPLPNTDVSGSIRILHYKSDGTTEELETTQVGSRLYFETSSFSQFSLVTNTLVGVSPQTTGNTGTTQNAGSSQSTSGASTGTGTGTSGTAQSTGTASTVSTIPAQTADNTAVWPLAAAALLALSTAAKALRGQKNS</sequence>
<protein>
    <submittedName>
        <fullName evidence="3">Uncharacterized protein</fullName>
    </submittedName>
</protein>
<dbReference type="PROSITE" id="PS51257">
    <property type="entry name" value="PROKAR_LIPOPROTEIN"/>
    <property type="match status" value="1"/>
</dbReference>
<feature type="compositionally biased region" description="Low complexity" evidence="1">
    <location>
        <begin position="419"/>
        <end position="440"/>
    </location>
</feature>
<organism evidence="3 4">
    <name type="scientific">Candidatus Limivivens intestinipullorum</name>
    <dbReference type="NCBI Taxonomy" id="2840858"/>
    <lineage>
        <taxon>Bacteria</taxon>
        <taxon>Bacillati</taxon>
        <taxon>Bacillota</taxon>
        <taxon>Clostridia</taxon>
        <taxon>Lachnospirales</taxon>
        <taxon>Lachnospiraceae</taxon>
        <taxon>Lachnospiraceae incertae sedis</taxon>
        <taxon>Candidatus Limivivens</taxon>
    </lineage>
</organism>
<comment type="caution">
    <text evidence="3">The sequence shown here is derived from an EMBL/GenBank/DDBJ whole genome shotgun (WGS) entry which is preliminary data.</text>
</comment>
<feature type="region of interest" description="Disordered" evidence="1">
    <location>
        <begin position="419"/>
        <end position="456"/>
    </location>
</feature>
<keyword evidence="2" id="KW-0732">Signal</keyword>
<dbReference type="InterPro" id="IPR012334">
    <property type="entry name" value="Pectin_lyas_fold"/>
</dbReference>
<reference evidence="3" key="2">
    <citation type="journal article" date="2021" name="PeerJ">
        <title>Extensive microbial diversity within the chicken gut microbiome revealed by metagenomics and culture.</title>
        <authorList>
            <person name="Gilroy R."/>
            <person name="Ravi A."/>
            <person name="Getino M."/>
            <person name="Pursley I."/>
            <person name="Horton D.L."/>
            <person name="Alikhan N.F."/>
            <person name="Baker D."/>
            <person name="Gharbi K."/>
            <person name="Hall N."/>
            <person name="Watson M."/>
            <person name="Adriaenssens E.M."/>
            <person name="Foster-Nyarko E."/>
            <person name="Jarju S."/>
            <person name="Secka A."/>
            <person name="Antonio M."/>
            <person name="Oren A."/>
            <person name="Chaudhuri R.R."/>
            <person name="La Ragione R."/>
            <person name="Hildebrand F."/>
            <person name="Pallen M.J."/>
        </authorList>
    </citation>
    <scope>NUCLEOTIDE SEQUENCE</scope>
    <source>
        <strain evidence="3">CHK190-19873</strain>
    </source>
</reference>
<gene>
    <name evidence="3" type="ORF">IAB44_09090</name>
</gene>
<dbReference type="AlphaFoldDB" id="A0A9D1JK55"/>
<evidence type="ECO:0000256" key="1">
    <source>
        <dbReference type="SAM" id="MobiDB-lite"/>
    </source>
</evidence>
<feature type="chain" id="PRO_5038559503" evidence="2">
    <location>
        <begin position="39"/>
        <end position="497"/>
    </location>
</feature>
<dbReference type="Proteomes" id="UP000823935">
    <property type="component" value="Unassembled WGS sequence"/>
</dbReference>
<dbReference type="Gene3D" id="2.160.20.10">
    <property type="entry name" value="Single-stranded right-handed beta-helix, Pectin lyase-like"/>
    <property type="match status" value="1"/>
</dbReference>
<name>A0A9D1JK55_9FIRM</name>
<dbReference type="InterPro" id="IPR011050">
    <property type="entry name" value="Pectin_lyase_fold/virulence"/>
</dbReference>
<feature type="compositionally biased region" description="Low complexity" evidence="1">
    <location>
        <begin position="186"/>
        <end position="202"/>
    </location>
</feature>
<evidence type="ECO:0000313" key="3">
    <source>
        <dbReference type="EMBL" id="HIS31682.1"/>
    </source>
</evidence>
<evidence type="ECO:0000256" key="2">
    <source>
        <dbReference type="SAM" id="SignalP"/>
    </source>
</evidence>
<accession>A0A9D1JK55</accession>
<evidence type="ECO:0000313" key="4">
    <source>
        <dbReference type="Proteomes" id="UP000823935"/>
    </source>
</evidence>
<dbReference type="EMBL" id="DVIQ01000052">
    <property type="protein sequence ID" value="HIS31682.1"/>
    <property type="molecule type" value="Genomic_DNA"/>
</dbReference>
<feature type="signal peptide" evidence="2">
    <location>
        <begin position="1"/>
        <end position="38"/>
    </location>
</feature>
<feature type="region of interest" description="Disordered" evidence="1">
    <location>
        <begin position="186"/>
        <end position="231"/>
    </location>
</feature>